<dbReference type="Pfam" id="PF25534">
    <property type="entry name" value="DUF7918"/>
    <property type="match status" value="1"/>
</dbReference>
<dbReference type="OrthoDB" id="3364132at2759"/>
<evidence type="ECO:0000259" key="2">
    <source>
        <dbReference type="Pfam" id="PF25534"/>
    </source>
</evidence>
<dbReference type="InterPro" id="IPR057678">
    <property type="entry name" value="DUF7918"/>
</dbReference>
<comment type="caution">
    <text evidence="3">The sequence shown here is derived from an EMBL/GenBank/DDBJ whole genome shotgun (WGS) entry which is preliminary data.</text>
</comment>
<dbReference type="Proteomes" id="UP000308671">
    <property type="component" value="Unassembled WGS sequence"/>
</dbReference>
<accession>A0A4S8QW32</accession>
<reference evidence="3 4" key="1">
    <citation type="submission" date="2017-12" db="EMBL/GenBank/DDBJ databases">
        <title>Comparative genomics of Botrytis spp.</title>
        <authorList>
            <person name="Valero-Jimenez C.A."/>
            <person name="Tapia P."/>
            <person name="Veloso J."/>
            <person name="Silva-Moreno E."/>
            <person name="Staats M."/>
            <person name="Valdes J.H."/>
            <person name="Van Kan J.A.L."/>
        </authorList>
    </citation>
    <scope>NUCLEOTIDE SEQUENCE [LARGE SCALE GENOMIC DNA]</scope>
    <source>
        <strain evidence="3 4">MUCL435</strain>
    </source>
</reference>
<proteinExistence type="predicted"/>
<feature type="domain" description="DUF7918" evidence="2">
    <location>
        <begin position="21"/>
        <end position="255"/>
    </location>
</feature>
<sequence>MAILPGVPFIRVTVNAPKISAEYPDLDDNEDDNTQNGPQHKMSVYIESKTGAKFGLQYLVDPAKIPKLKKKKNYCLGFFAVVDGKKTSSTVICNENGFKPDNWEHTLTGDRLRQPGSTKLRPFQFSEIQIGRPIFNSILHIADVDSVGDDAPFSHNPKEVSQLGELIVQVWRVRKVVPVATPISAPEQETMPINTKFHEKQLKGRAVTHATKLGKPQKISDQETFYRLEYLDPVSKPLAEFHFKYRSREVLQQMMGLTPKVNRAPLPSKPSTKVPVQPALIESTTKRPCVLDKNVVKGIQASTAQKHKAISEMASPPPPATKSVITGRSFDPVTGAFLSMPVLPPLSVIAGRSLDQATSNLSTSAFSSLATPTQKFGQTIPKIATGFAFGPSSKVLPVTPTVSRGEIRHPSVPAFGSISQVAAPSFVLKARPAMPVETPTEAMFKPNAVALASVEVFDKSTDNEGGQSGDSQNNNQEPSALPVTPAKPNPIGQVALEPSATPFTRVLMEIQRNLGQLRDIAKGFNVVNVAEVQEEISRVVDKVQAEVEGQARSEVNLKREHVDERDEDEPEVILERPVKRRHIFTAEDEIIDLTAD</sequence>
<evidence type="ECO:0000313" key="4">
    <source>
        <dbReference type="Proteomes" id="UP000308671"/>
    </source>
</evidence>
<feature type="compositionally biased region" description="Polar residues" evidence="1">
    <location>
        <begin position="463"/>
        <end position="478"/>
    </location>
</feature>
<dbReference type="EMBL" id="PQXL01000450">
    <property type="protein sequence ID" value="THV45779.1"/>
    <property type="molecule type" value="Genomic_DNA"/>
</dbReference>
<dbReference type="PANTHER" id="PTHR36223">
    <property type="entry name" value="BETA-LACTAMASE-TYPE TRANSPEPTIDASE FOLD DOMAIN CONTAINING PROTEIN"/>
    <property type="match status" value="1"/>
</dbReference>
<feature type="region of interest" description="Disordered" evidence="1">
    <location>
        <begin position="460"/>
        <end position="495"/>
    </location>
</feature>
<evidence type="ECO:0000256" key="1">
    <source>
        <dbReference type="SAM" id="MobiDB-lite"/>
    </source>
</evidence>
<gene>
    <name evidence="3" type="ORF">BGAL_0451g00040</name>
</gene>
<dbReference type="PANTHER" id="PTHR36223:SF1">
    <property type="entry name" value="TRANSCRIPTION ELONGATION FACTOR EAF N-TERMINAL DOMAIN-CONTAINING PROTEIN"/>
    <property type="match status" value="1"/>
</dbReference>
<evidence type="ECO:0000313" key="3">
    <source>
        <dbReference type="EMBL" id="THV45779.1"/>
    </source>
</evidence>
<organism evidence="3 4">
    <name type="scientific">Botrytis galanthina</name>
    <dbReference type="NCBI Taxonomy" id="278940"/>
    <lineage>
        <taxon>Eukaryota</taxon>
        <taxon>Fungi</taxon>
        <taxon>Dikarya</taxon>
        <taxon>Ascomycota</taxon>
        <taxon>Pezizomycotina</taxon>
        <taxon>Leotiomycetes</taxon>
        <taxon>Helotiales</taxon>
        <taxon>Sclerotiniaceae</taxon>
        <taxon>Botrytis</taxon>
    </lineage>
</organism>
<protein>
    <recommendedName>
        <fullName evidence="2">DUF7918 domain-containing protein</fullName>
    </recommendedName>
</protein>
<keyword evidence="4" id="KW-1185">Reference proteome</keyword>
<name>A0A4S8QW32_9HELO</name>
<dbReference type="AlphaFoldDB" id="A0A4S8QW32"/>